<proteinExistence type="predicted"/>
<evidence type="ECO:0000256" key="1">
    <source>
        <dbReference type="SAM" id="MobiDB-lite"/>
    </source>
</evidence>
<dbReference type="Proteomes" id="UP000693942">
    <property type="component" value="Unassembled WGS sequence"/>
</dbReference>
<accession>A0A8J5PV34</accession>
<sequence length="674" mass="74425">MSDSVDSTNPGGAAAGEVPPTKHSLRALDAAYNGVTSREQDLAHGPSLLGLGDGQADPRLDLMWKTTEDDVSQETVPSSLPFRLPRPGPTEVMSSSEPSLSGPSYTVPTQSVSQASNSHLDEVLQSLIDQPMVNHSFSWIPEFSWQNCQLCFDGQPLELPATRDGQFSRGDPDPEHELSISQRSLPRIGGPNRGHDEFQISAIAFVDSDERWDENNFPGNLEVASATCSVSSDISLSENAFRGEFIEAGLPAQVEIALQETVNSIVETLVDEYCRSYAPQKRSLAAKRKQADRSSSSSTKSSRASVTQKGAKLGSHKGQTIDGDGGSEDEESSGNRQSPSDTDTSVERVLFWACPFMKWDPREHRHSCIKKLRDIHGLKKHIQEKHFVNHCPKCFMTPPEDTTGIPPHPCTEIYDLSPRPRAGLITMNMQTAIKARPNTRLSQNEKWERLFMIIFPQEPIPSSPYLDHEMALALCEIDKLVCQPSVKGRVLRRIQESQLESQLDSLWRRLDELVLERLVPQILDVLNANVIGMNARIASEEETVDQAQPISTMEVDIPENSHTPDSRGFGYDQEELTAIQPSVLVEIDSTTTPIPELFDDQSEIGVGEDLDHLEAIEISGFSCSDFAGIANFEEIGSDPFSRPGAGDLPWYGGHEMFEAELDQMRGDQTLFQGT</sequence>
<feature type="region of interest" description="Disordered" evidence="1">
    <location>
        <begin position="284"/>
        <end position="344"/>
    </location>
</feature>
<comment type="caution">
    <text evidence="2">The sequence shown here is derived from an EMBL/GenBank/DDBJ whole genome shotgun (WGS) entry which is preliminary data.</text>
</comment>
<dbReference type="PANTHER" id="PTHR38166">
    <property type="entry name" value="C2H2-TYPE DOMAIN-CONTAINING PROTEIN-RELATED"/>
    <property type="match status" value="1"/>
</dbReference>
<feature type="compositionally biased region" description="Low complexity" evidence="1">
    <location>
        <begin position="94"/>
        <end position="104"/>
    </location>
</feature>
<protein>
    <recommendedName>
        <fullName evidence="4">C2H2-type domain-containing protein</fullName>
    </recommendedName>
</protein>
<dbReference type="PANTHER" id="PTHR38166:SF1">
    <property type="entry name" value="C2H2-TYPE DOMAIN-CONTAINING PROTEIN"/>
    <property type="match status" value="1"/>
</dbReference>
<dbReference type="AlphaFoldDB" id="A0A8J5PV34"/>
<reference evidence="2" key="1">
    <citation type="submission" date="2021-04" db="EMBL/GenBank/DDBJ databases">
        <title>First draft genome resource for Brassicaceae pathogens Fusarium oxysporum f. sp. raphani and Fusarium oxysporum f. sp. rapae.</title>
        <authorList>
            <person name="Asai S."/>
        </authorList>
    </citation>
    <scope>NUCLEOTIDE SEQUENCE</scope>
    <source>
        <strain evidence="2">Tf1262</strain>
    </source>
</reference>
<feature type="compositionally biased region" description="Polar residues" evidence="1">
    <location>
        <begin position="1"/>
        <end position="10"/>
    </location>
</feature>
<feature type="region of interest" description="Disordered" evidence="1">
    <location>
        <begin position="69"/>
        <end position="111"/>
    </location>
</feature>
<organism evidence="2 3">
    <name type="scientific">Fusarium oxysporum f. sp. raphani</name>
    <dbReference type="NCBI Taxonomy" id="96318"/>
    <lineage>
        <taxon>Eukaryota</taxon>
        <taxon>Fungi</taxon>
        <taxon>Dikarya</taxon>
        <taxon>Ascomycota</taxon>
        <taxon>Pezizomycotina</taxon>
        <taxon>Sordariomycetes</taxon>
        <taxon>Hypocreomycetidae</taxon>
        <taxon>Hypocreales</taxon>
        <taxon>Nectriaceae</taxon>
        <taxon>Fusarium</taxon>
        <taxon>Fusarium oxysporum species complex</taxon>
    </lineage>
</organism>
<gene>
    <name evidence="2" type="ORF">Forpi1262_v011641</name>
</gene>
<name>A0A8J5PV34_FUSOX</name>
<evidence type="ECO:0000313" key="3">
    <source>
        <dbReference type="Proteomes" id="UP000693942"/>
    </source>
</evidence>
<feature type="region of interest" description="Disordered" evidence="1">
    <location>
        <begin position="1"/>
        <end position="23"/>
    </location>
</feature>
<evidence type="ECO:0000313" key="2">
    <source>
        <dbReference type="EMBL" id="KAG7426940.1"/>
    </source>
</evidence>
<evidence type="ECO:0008006" key="4">
    <source>
        <dbReference type="Google" id="ProtNLM"/>
    </source>
</evidence>
<dbReference type="EMBL" id="JAELUR010000009">
    <property type="protein sequence ID" value="KAG7426940.1"/>
    <property type="molecule type" value="Genomic_DNA"/>
</dbReference>
<feature type="compositionally biased region" description="Low complexity" evidence="1">
    <location>
        <begin position="293"/>
        <end position="305"/>
    </location>
</feature>